<organism evidence="3 4">
    <name type="scientific">Undibacterium aquatile</name>
    <dbReference type="NCBI Taxonomy" id="1537398"/>
    <lineage>
        <taxon>Bacteria</taxon>
        <taxon>Pseudomonadati</taxon>
        <taxon>Pseudomonadota</taxon>
        <taxon>Betaproteobacteria</taxon>
        <taxon>Burkholderiales</taxon>
        <taxon>Oxalobacteraceae</taxon>
        <taxon>Undibacterium</taxon>
    </lineage>
</organism>
<sequence>MKSKNLWSVTSVCVALLSGLFATASFAKLPEPTPEAKAKAAEAKAKTAWSDKVAAYQLCKSQDKVAAAYLKGKDAKAVVATPACTDPGPYVPEVAAAPASASATSSVAATTPASNAPVVPKK</sequence>
<gene>
    <name evidence="3" type="ORF">H8K26_13140</name>
</gene>
<feature type="chain" id="PRO_5045917393" evidence="2">
    <location>
        <begin position="28"/>
        <end position="122"/>
    </location>
</feature>
<dbReference type="RefSeq" id="WP_190480093.1">
    <property type="nucleotide sequence ID" value="NZ_JACOFT010000004.1"/>
</dbReference>
<dbReference type="Proteomes" id="UP000637632">
    <property type="component" value="Unassembled WGS sequence"/>
</dbReference>
<feature type="signal peptide" evidence="2">
    <location>
        <begin position="1"/>
        <end position="27"/>
    </location>
</feature>
<keyword evidence="4" id="KW-1185">Reference proteome</keyword>
<feature type="region of interest" description="Disordered" evidence="1">
    <location>
        <begin position="103"/>
        <end position="122"/>
    </location>
</feature>
<reference evidence="3 4" key="1">
    <citation type="submission" date="2020-08" db="EMBL/GenBank/DDBJ databases">
        <title>Novel species isolated from subtropical streams in China.</title>
        <authorList>
            <person name="Lu H."/>
        </authorList>
    </citation>
    <scope>NUCLEOTIDE SEQUENCE [LARGE SCALE GENOMIC DNA]</scope>
    <source>
        <strain evidence="3 4">CCTCC AB 2015119</strain>
    </source>
</reference>
<evidence type="ECO:0000313" key="3">
    <source>
        <dbReference type="EMBL" id="MBC3812388.1"/>
    </source>
</evidence>
<comment type="caution">
    <text evidence="3">The sequence shown here is derived from an EMBL/GenBank/DDBJ whole genome shotgun (WGS) entry which is preliminary data.</text>
</comment>
<proteinExistence type="predicted"/>
<evidence type="ECO:0000313" key="4">
    <source>
        <dbReference type="Proteomes" id="UP000637632"/>
    </source>
</evidence>
<protein>
    <submittedName>
        <fullName evidence="3">Uncharacterized protein</fullName>
    </submittedName>
</protein>
<name>A0ABR6XHK3_9BURK</name>
<evidence type="ECO:0000256" key="2">
    <source>
        <dbReference type="SAM" id="SignalP"/>
    </source>
</evidence>
<dbReference type="EMBL" id="JACOFT010000004">
    <property type="protein sequence ID" value="MBC3812388.1"/>
    <property type="molecule type" value="Genomic_DNA"/>
</dbReference>
<evidence type="ECO:0000256" key="1">
    <source>
        <dbReference type="SAM" id="MobiDB-lite"/>
    </source>
</evidence>
<accession>A0ABR6XHK3</accession>
<keyword evidence="2" id="KW-0732">Signal</keyword>